<accession>A0A6A6HG78</accession>
<evidence type="ECO:0008006" key="4">
    <source>
        <dbReference type="Google" id="ProtNLM"/>
    </source>
</evidence>
<protein>
    <recommendedName>
        <fullName evidence="4">Lytic polysaccharide monooxygenase</fullName>
    </recommendedName>
</protein>
<dbReference type="EMBL" id="ML991782">
    <property type="protein sequence ID" value="KAF2237047.1"/>
    <property type="molecule type" value="Genomic_DNA"/>
</dbReference>
<evidence type="ECO:0000313" key="3">
    <source>
        <dbReference type="Proteomes" id="UP000800092"/>
    </source>
</evidence>
<feature type="signal peptide" evidence="1">
    <location>
        <begin position="1"/>
        <end position="20"/>
    </location>
</feature>
<dbReference type="Pfam" id="PF19287">
    <property type="entry name" value="DUF5910"/>
    <property type="match status" value="1"/>
</dbReference>
<evidence type="ECO:0000256" key="1">
    <source>
        <dbReference type="SAM" id="SignalP"/>
    </source>
</evidence>
<dbReference type="InterPro" id="IPR045564">
    <property type="entry name" value="DUF5910"/>
</dbReference>
<dbReference type="Proteomes" id="UP000800092">
    <property type="component" value="Unassembled WGS sequence"/>
</dbReference>
<keyword evidence="1" id="KW-0732">Signal</keyword>
<organism evidence="2 3">
    <name type="scientific">Viridothelium virens</name>
    <name type="common">Speckled blister lichen</name>
    <name type="synonym">Trypethelium virens</name>
    <dbReference type="NCBI Taxonomy" id="1048519"/>
    <lineage>
        <taxon>Eukaryota</taxon>
        <taxon>Fungi</taxon>
        <taxon>Dikarya</taxon>
        <taxon>Ascomycota</taxon>
        <taxon>Pezizomycotina</taxon>
        <taxon>Dothideomycetes</taxon>
        <taxon>Dothideomycetes incertae sedis</taxon>
        <taxon>Trypetheliales</taxon>
        <taxon>Trypetheliaceae</taxon>
        <taxon>Viridothelium</taxon>
    </lineage>
</organism>
<name>A0A6A6HG78_VIRVR</name>
<gene>
    <name evidence="2" type="ORF">EV356DRAFT_512314</name>
</gene>
<proteinExistence type="predicted"/>
<reference evidence="2" key="1">
    <citation type="journal article" date="2020" name="Stud. Mycol.">
        <title>101 Dothideomycetes genomes: a test case for predicting lifestyles and emergence of pathogens.</title>
        <authorList>
            <person name="Haridas S."/>
            <person name="Albert R."/>
            <person name="Binder M."/>
            <person name="Bloem J."/>
            <person name="Labutti K."/>
            <person name="Salamov A."/>
            <person name="Andreopoulos B."/>
            <person name="Baker S."/>
            <person name="Barry K."/>
            <person name="Bills G."/>
            <person name="Bluhm B."/>
            <person name="Cannon C."/>
            <person name="Castanera R."/>
            <person name="Culley D."/>
            <person name="Daum C."/>
            <person name="Ezra D."/>
            <person name="Gonzalez J."/>
            <person name="Henrissat B."/>
            <person name="Kuo A."/>
            <person name="Liang C."/>
            <person name="Lipzen A."/>
            <person name="Lutzoni F."/>
            <person name="Magnuson J."/>
            <person name="Mondo S."/>
            <person name="Nolan M."/>
            <person name="Ohm R."/>
            <person name="Pangilinan J."/>
            <person name="Park H.-J."/>
            <person name="Ramirez L."/>
            <person name="Alfaro M."/>
            <person name="Sun H."/>
            <person name="Tritt A."/>
            <person name="Yoshinaga Y."/>
            <person name="Zwiers L.-H."/>
            <person name="Turgeon B."/>
            <person name="Goodwin S."/>
            <person name="Spatafora J."/>
            <person name="Crous P."/>
            <person name="Grigoriev I."/>
        </authorList>
    </citation>
    <scope>NUCLEOTIDE SEQUENCE</scope>
    <source>
        <strain evidence="2">Tuck. ex Michener</strain>
    </source>
</reference>
<dbReference type="AlphaFoldDB" id="A0A6A6HG78"/>
<dbReference type="OrthoDB" id="4540223at2759"/>
<sequence length="205" mass="22888">MLQGPRIWTFLAFLIPLVTSHVLLKRAPIVIGYRTVDIKQINQFAKAGNTLFYDPDRVTLSQTGKGSYLSPKLGDWAAGTWYCAILADSAAWDQVNKAWMPPNDCDKPLWWDQGEPNRNEYLKNMGGPGFTTDNTVIFSKIDLGQNGDKKLQMQIPPSLIGGKGGLQFPVQCAATTDQAALRSLESYGDVDWYSWNNVKGEPQRF</sequence>
<evidence type="ECO:0000313" key="2">
    <source>
        <dbReference type="EMBL" id="KAF2237047.1"/>
    </source>
</evidence>
<feature type="chain" id="PRO_5025376453" description="Lytic polysaccharide monooxygenase" evidence="1">
    <location>
        <begin position="21"/>
        <end position="205"/>
    </location>
</feature>
<keyword evidence="3" id="KW-1185">Reference proteome</keyword>